<keyword evidence="10" id="KW-1015">Disulfide bond</keyword>
<evidence type="ECO:0000256" key="7">
    <source>
        <dbReference type="ARBA" id="ARBA00022737"/>
    </source>
</evidence>
<dbReference type="Proteomes" id="UP000472270">
    <property type="component" value="Unassembled WGS sequence"/>
</dbReference>
<proteinExistence type="inferred from homology"/>
<evidence type="ECO:0000256" key="9">
    <source>
        <dbReference type="ARBA" id="ARBA00023128"/>
    </source>
</evidence>
<evidence type="ECO:0000256" key="3">
    <source>
        <dbReference type="ARBA" id="ARBA00010705"/>
    </source>
</evidence>
<evidence type="ECO:0000256" key="4">
    <source>
        <dbReference type="ARBA" id="ARBA00016384"/>
    </source>
</evidence>
<comment type="function">
    <text evidence="1">Accessory subunit of the mitochondrial membrane respiratory chain NADH dehydrogenase (Complex I), that is believed not to be involved in catalysis. Complex I functions in the transfer of electrons from NADH to the respiratory chain. The immediate electron acceptor for the enzyme is believed to be ubiquinone.</text>
</comment>
<keyword evidence="16" id="KW-1185">Reference proteome</keyword>
<dbReference type="AlphaFoldDB" id="A0A673FWK3"/>
<evidence type="ECO:0000259" key="14">
    <source>
        <dbReference type="Pfam" id="PF06747"/>
    </source>
</evidence>
<evidence type="ECO:0000313" key="16">
    <source>
        <dbReference type="Proteomes" id="UP000472270"/>
    </source>
</evidence>
<evidence type="ECO:0000256" key="6">
    <source>
        <dbReference type="ARBA" id="ARBA00022660"/>
    </source>
</evidence>
<sequence length="141" mass="16612">MGEKNTMEVNCDQQIFGYQHSSKYLLLCTTEERNSYRFGTRQIKGNCAESFTEYWTCLDYSNLAELRHCRKQQKEFDNCVLEKLGWERPELGDLSKVTKVATSRPLPENPYLSRPRPEPNTPIQAELQPSKHGSRLFFWNW</sequence>
<evidence type="ECO:0000256" key="5">
    <source>
        <dbReference type="ARBA" id="ARBA00022448"/>
    </source>
</evidence>
<dbReference type="GO" id="GO:0005758">
    <property type="term" value="C:mitochondrial intermembrane space"/>
    <property type="evidence" value="ECO:0007669"/>
    <property type="project" value="UniProtKB-SubCell"/>
</dbReference>
<dbReference type="Ensembl" id="ENSSRHT00000004204.1">
    <property type="protein sequence ID" value="ENSSRHP00000004055.1"/>
    <property type="gene ID" value="ENSSRHG00000002765.1"/>
</dbReference>
<protein>
    <recommendedName>
        <fullName evidence="4">NADH dehydrogenase [ubiquinone] 1 alpha subcomplex subunit 8</fullName>
    </recommendedName>
    <alternativeName>
        <fullName evidence="11">Complex I-19kD</fullName>
    </alternativeName>
    <alternativeName>
        <fullName evidence="12">NADH-ubiquinone oxidoreductase 19 kDa subunit</fullName>
    </alternativeName>
</protein>
<evidence type="ECO:0000256" key="8">
    <source>
        <dbReference type="ARBA" id="ARBA00022982"/>
    </source>
</evidence>
<organism evidence="15 16">
    <name type="scientific">Sinocyclocheilus rhinocerous</name>
    <dbReference type="NCBI Taxonomy" id="307959"/>
    <lineage>
        <taxon>Eukaryota</taxon>
        <taxon>Metazoa</taxon>
        <taxon>Chordata</taxon>
        <taxon>Craniata</taxon>
        <taxon>Vertebrata</taxon>
        <taxon>Euteleostomi</taxon>
        <taxon>Actinopterygii</taxon>
        <taxon>Neopterygii</taxon>
        <taxon>Teleostei</taxon>
        <taxon>Ostariophysi</taxon>
        <taxon>Cypriniformes</taxon>
        <taxon>Cyprinidae</taxon>
        <taxon>Cyprininae</taxon>
        <taxon>Sinocyclocheilus</taxon>
    </lineage>
</organism>
<evidence type="ECO:0000256" key="2">
    <source>
        <dbReference type="ARBA" id="ARBA00004569"/>
    </source>
</evidence>
<evidence type="ECO:0000256" key="12">
    <source>
        <dbReference type="ARBA" id="ARBA00030761"/>
    </source>
</evidence>
<evidence type="ECO:0000256" key="1">
    <source>
        <dbReference type="ARBA" id="ARBA00003195"/>
    </source>
</evidence>
<feature type="domain" description="CHCH" evidence="14">
    <location>
        <begin position="47"/>
        <end position="81"/>
    </location>
</feature>
<keyword evidence="8" id="KW-0249">Electron transport</keyword>
<comment type="similarity">
    <text evidence="3">Belongs to the complex I NDUFA8 subunit family.</text>
</comment>
<evidence type="ECO:0000256" key="10">
    <source>
        <dbReference type="ARBA" id="ARBA00023157"/>
    </source>
</evidence>
<dbReference type="PROSITE" id="PS51808">
    <property type="entry name" value="CHCH"/>
    <property type="match status" value="1"/>
</dbReference>
<dbReference type="Pfam" id="PF06747">
    <property type="entry name" value="CHCH"/>
    <property type="match status" value="1"/>
</dbReference>
<keyword evidence="9" id="KW-0496">Mitochondrion</keyword>
<evidence type="ECO:0000313" key="15">
    <source>
        <dbReference type="Ensembl" id="ENSSRHP00000004055.1"/>
    </source>
</evidence>
<name>A0A673FWK3_9TELE</name>
<comment type="subcellular location">
    <subcellularLocation>
        <location evidence="2">Mitochondrion intermembrane space</location>
    </subcellularLocation>
</comment>
<evidence type="ECO:0000256" key="11">
    <source>
        <dbReference type="ARBA" id="ARBA00030127"/>
    </source>
</evidence>
<dbReference type="InterPro" id="IPR010625">
    <property type="entry name" value="CHCH"/>
</dbReference>
<evidence type="ECO:0000256" key="13">
    <source>
        <dbReference type="SAM" id="MobiDB-lite"/>
    </source>
</evidence>
<keyword evidence="5" id="KW-0813">Transport</keyword>
<reference evidence="15" key="1">
    <citation type="submission" date="2025-08" db="UniProtKB">
        <authorList>
            <consortium name="Ensembl"/>
        </authorList>
    </citation>
    <scope>IDENTIFICATION</scope>
</reference>
<dbReference type="PANTHER" id="PTHR13344:SF0">
    <property type="entry name" value="NADH DEHYDROGENASE [UBIQUINONE] 1 ALPHA SUBCOMPLEX SUBUNIT 8"/>
    <property type="match status" value="1"/>
</dbReference>
<dbReference type="PANTHER" id="PTHR13344">
    <property type="entry name" value="NADH-UBIQUINONE OXIDOREDUCTASE"/>
    <property type="match status" value="1"/>
</dbReference>
<dbReference type="GO" id="GO:0006120">
    <property type="term" value="P:mitochondrial electron transport, NADH to ubiquinone"/>
    <property type="evidence" value="ECO:0007669"/>
    <property type="project" value="InterPro"/>
</dbReference>
<dbReference type="InterPro" id="IPR016680">
    <property type="entry name" value="NDUFA8"/>
</dbReference>
<keyword evidence="6" id="KW-0679">Respiratory chain</keyword>
<reference evidence="15" key="2">
    <citation type="submission" date="2025-09" db="UniProtKB">
        <authorList>
            <consortium name="Ensembl"/>
        </authorList>
    </citation>
    <scope>IDENTIFICATION</scope>
</reference>
<accession>A0A673FWK3</accession>
<keyword evidence="7" id="KW-0677">Repeat</keyword>
<feature type="region of interest" description="Disordered" evidence="13">
    <location>
        <begin position="104"/>
        <end position="126"/>
    </location>
</feature>